<gene>
    <name evidence="1" type="ORF">CBM2605_B40009</name>
    <name evidence="2" type="ORF">CBM2607_MP21652</name>
</gene>
<organism evidence="2 3">
    <name type="scientific">Cupriavidus neocaledonicus</name>
    <dbReference type="NCBI Taxonomy" id="1040979"/>
    <lineage>
        <taxon>Bacteria</taxon>
        <taxon>Pseudomonadati</taxon>
        <taxon>Pseudomonadota</taxon>
        <taxon>Betaproteobacteria</taxon>
        <taxon>Burkholderiales</taxon>
        <taxon>Burkholderiaceae</taxon>
        <taxon>Cupriavidus</taxon>
    </lineage>
</organism>
<reference evidence="3 4" key="1">
    <citation type="submission" date="2018-01" db="EMBL/GenBank/DDBJ databases">
        <authorList>
            <person name="Clerissi C."/>
        </authorList>
    </citation>
    <scope>NUCLEOTIDE SEQUENCE [LARGE SCALE GENOMIC DNA]</scope>
    <source>
        <strain evidence="1">Cupriavidus taiwanensis STM 6082</strain>
        <strain evidence="2">Cupriavidus taiwanensis STM 6160</strain>
        <plasmid evidence="3">ii</plasmid>
        <plasmid evidence="2">II</plasmid>
    </source>
</reference>
<evidence type="ECO:0000313" key="4">
    <source>
        <dbReference type="Proteomes" id="UP000256710"/>
    </source>
</evidence>
<name>A0A375HVW8_9BURK</name>
<dbReference type="EMBL" id="LT984807">
    <property type="protein sequence ID" value="SPD60994.1"/>
    <property type="molecule type" value="Genomic_DNA"/>
</dbReference>
<geneLocation type="plasmid" evidence="2">
    <name>II</name>
</geneLocation>
<sequence>MPLVLWFGEAHKPAQEVLLGTYHKVRY</sequence>
<dbReference type="EMBL" id="OFTC01000043">
    <property type="protein sequence ID" value="SOZ39678.1"/>
    <property type="molecule type" value="Genomic_DNA"/>
</dbReference>
<evidence type="ECO:0000313" key="2">
    <source>
        <dbReference type="EMBL" id="SPD60994.1"/>
    </source>
</evidence>
<evidence type="ECO:0000313" key="1">
    <source>
        <dbReference type="EMBL" id="SOZ39678.1"/>
    </source>
</evidence>
<proteinExistence type="predicted"/>
<dbReference type="Proteomes" id="UP000255168">
    <property type="component" value="Plasmid II"/>
</dbReference>
<dbReference type="AlphaFoldDB" id="A0A375HVW8"/>
<keyword evidence="2" id="KW-0614">Plasmid</keyword>
<geneLocation type="plasmid" evidence="3">
    <name>ii</name>
</geneLocation>
<dbReference type="Proteomes" id="UP000256710">
    <property type="component" value="Unassembled WGS sequence"/>
</dbReference>
<keyword evidence="4" id="KW-1185">Reference proteome</keyword>
<accession>A0A375HVW8</accession>
<protein>
    <submittedName>
        <fullName evidence="2">Uncharacterized protein</fullName>
    </submittedName>
</protein>
<evidence type="ECO:0000313" key="3">
    <source>
        <dbReference type="Proteomes" id="UP000255168"/>
    </source>
</evidence>